<evidence type="ECO:0000313" key="3">
    <source>
        <dbReference type="Proteomes" id="UP000231019"/>
    </source>
</evidence>
<reference evidence="2 3" key="1">
    <citation type="submission" date="2017-09" db="EMBL/GenBank/DDBJ databases">
        <title>Depth-based differentiation of microbial function through sediment-hosted aquifers and enrichment of novel symbionts in the deep terrestrial subsurface.</title>
        <authorList>
            <person name="Probst A.J."/>
            <person name="Ladd B."/>
            <person name="Jarett J.K."/>
            <person name="Geller-Mcgrath D.E."/>
            <person name="Sieber C.M."/>
            <person name="Emerson J.B."/>
            <person name="Anantharaman K."/>
            <person name="Thomas B.C."/>
            <person name="Malmstrom R."/>
            <person name="Stieglmeier M."/>
            <person name="Klingl A."/>
            <person name="Woyke T."/>
            <person name="Ryan C.M."/>
            <person name="Banfield J.F."/>
        </authorList>
    </citation>
    <scope>NUCLEOTIDE SEQUENCE [LARGE SCALE GENOMIC DNA]</scope>
    <source>
        <strain evidence="2">CG17_big_fil_post_rev_8_21_14_2_50_48_46</strain>
    </source>
</reference>
<comment type="caution">
    <text evidence="2">The sequence shown here is derived from an EMBL/GenBank/DDBJ whole genome shotgun (WGS) entry which is preliminary data.</text>
</comment>
<feature type="compositionally biased region" description="Low complexity" evidence="1">
    <location>
        <begin position="7"/>
        <end position="22"/>
    </location>
</feature>
<accession>A0A2M7FZE9</accession>
<feature type="region of interest" description="Disordered" evidence="1">
    <location>
        <begin position="1"/>
        <end position="22"/>
    </location>
</feature>
<dbReference type="EMBL" id="PFFQ01000056">
    <property type="protein sequence ID" value="PIW14776.1"/>
    <property type="molecule type" value="Genomic_DNA"/>
</dbReference>
<proteinExistence type="predicted"/>
<organism evidence="2 3">
    <name type="scientific">bacterium (Candidatus Blackallbacteria) CG17_big_fil_post_rev_8_21_14_2_50_48_46</name>
    <dbReference type="NCBI Taxonomy" id="2014261"/>
    <lineage>
        <taxon>Bacteria</taxon>
        <taxon>Candidatus Blackallbacteria</taxon>
    </lineage>
</organism>
<name>A0A2M7FZE9_9BACT</name>
<sequence>MQIGKNPTPLTGAAAPAPKAEAPVQTTLDKGVDWVKDNTKKGTLVGDHYIAAGAGALVGGTAALAGVAKIADKVPVVEKALKFAFVDNGKLLAGSVTLGAAYVLGEDAAQSFKEGSSVKAIAETAGAAVAGLGGVELVGRQFDIPGVNRALTKTVDFLGDNSKAVVGAGTLAGGAFAIKKGIDEISEGHTVKGAAYAASGSVALLGGTELIGRQFNIPVAKEALTGIPRRVFTSGKGLAVAGGAVSLTGVGATADGVRRLTTGKGALNDAIGVAEVTAGVTAATGGVSLVGMATGSEKLKSALPESAEFIGAAAALSTAAALGKYTVDSVDKNGLTYMNTATGAGAALAGLGGVELLADKLGVSALDHAFTKGWKPVLGAGLAVTSYKMGASALAEAKDGNMVNAAGQAGLSFVTGASSAAVLGNAFDIPILNTMGEKSLRFVGENFAKPVFEFAVKNPFLTLGAVAVAGGAGAYAYYKNNDAKEAAAPPAAADKPIAKE</sequence>
<protein>
    <submittedName>
        <fullName evidence="2">Uncharacterized protein</fullName>
    </submittedName>
</protein>
<dbReference type="AlphaFoldDB" id="A0A2M7FZE9"/>
<evidence type="ECO:0000256" key="1">
    <source>
        <dbReference type="SAM" id="MobiDB-lite"/>
    </source>
</evidence>
<dbReference type="Proteomes" id="UP000231019">
    <property type="component" value="Unassembled WGS sequence"/>
</dbReference>
<evidence type="ECO:0000313" key="2">
    <source>
        <dbReference type="EMBL" id="PIW14776.1"/>
    </source>
</evidence>
<gene>
    <name evidence="2" type="ORF">COW36_20450</name>
</gene>